<keyword evidence="3 5" id="KW-0456">Lyase</keyword>
<dbReference type="FunFam" id="3.20.20.70:FF:000047">
    <property type="entry name" value="3-dehydroquinate dehydratase"/>
    <property type="match status" value="1"/>
</dbReference>
<dbReference type="EC" id="4.2.1.10" evidence="5"/>
<dbReference type="NCBIfam" id="TIGR01093">
    <property type="entry name" value="aroD"/>
    <property type="match status" value="1"/>
</dbReference>
<gene>
    <name evidence="5" type="primary">aroD</name>
    <name evidence="6" type="ORF">BCB69_06025</name>
</gene>
<dbReference type="EMBL" id="CP017037">
    <property type="protein sequence ID" value="AOH39539.1"/>
    <property type="molecule type" value="Genomic_DNA"/>
</dbReference>
<dbReference type="SUPFAM" id="SSF51569">
    <property type="entry name" value="Aldolase"/>
    <property type="match status" value="1"/>
</dbReference>
<dbReference type="UniPathway" id="UPA00053">
    <property type="reaction ID" value="UER00086"/>
</dbReference>
<dbReference type="PANTHER" id="PTHR43699">
    <property type="entry name" value="3-DEHYDROQUINATE DEHYDRATASE"/>
    <property type="match status" value="1"/>
</dbReference>
<dbReference type="Gene3D" id="3.20.20.70">
    <property type="entry name" value="Aldolase class I"/>
    <property type="match status" value="1"/>
</dbReference>
<dbReference type="Pfam" id="PF01487">
    <property type="entry name" value="DHquinase_I"/>
    <property type="match status" value="1"/>
</dbReference>
<comment type="pathway">
    <text evidence="5">Metabolic intermediate biosynthesis; chorismate biosynthesis; chorismate from D-erythrose 4-phosphate and phosphoenolpyruvate: step 3/7.</text>
</comment>
<dbReference type="GO" id="GO:0008652">
    <property type="term" value="P:amino acid biosynthetic process"/>
    <property type="evidence" value="ECO:0007669"/>
    <property type="project" value="UniProtKB-KW"/>
</dbReference>
<comment type="similarity">
    <text evidence="5">Belongs to the type-I 3-dehydroquinase family.</text>
</comment>
<keyword evidence="4 5" id="KW-0704">Schiff base</keyword>
<dbReference type="HAMAP" id="MF_00214">
    <property type="entry name" value="AroD"/>
    <property type="match status" value="1"/>
</dbReference>
<dbReference type="AlphaFoldDB" id="A0A1B3WF12"/>
<dbReference type="GO" id="GO:0009073">
    <property type="term" value="P:aromatic amino acid family biosynthetic process"/>
    <property type="evidence" value="ECO:0007669"/>
    <property type="project" value="UniProtKB-KW"/>
</dbReference>
<evidence type="ECO:0000256" key="5">
    <source>
        <dbReference type="HAMAP-Rule" id="MF_00214"/>
    </source>
</evidence>
<feature type="binding site" evidence="5">
    <location>
        <position position="218"/>
    </location>
    <ligand>
        <name>3-dehydroquinate</name>
        <dbReference type="ChEBI" id="CHEBI:32364"/>
    </ligand>
</feature>
<sequence length="236" mass="26915">MSKTKIIVPLLGKNENEWEQELKELQDTSFDGLEWRADYSESPYSITAGKKAISFFKTQTDKPILVTLRTQKEGGQVVFEKEKYSSFFKHMLEQSVSSIDIEWALPLEITHSLLQQAKEKNCKVILSFHDMEHTPSTEKLVAIWKDMYVRGASVGKIACMARSKEDVHQMLYALLRTKKEIPHFPVVGISMGEIGKVTRLIGSLFDTPFTFVSGKNASAFGQLTVKEMEKYNSLFY</sequence>
<comment type="catalytic activity">
    <reaction evidence="1 5">
        <text>3-dehydroquinate = 3-dehydroshikimate + H2O</text>
        <dbReference type="Rhea" id="RHEA:21096"/>
        <dbReference type="ChEBI" id="CHEBI:15377"/>
        <dbReference type="ChEBI" id="CHEBI:16630"/>
        <dbReference type="ChEBI" id="CHEBI:32364"/>
        <dbReference type="EC" id="4.2.1.10"/>
    </reaction>
</comment>
<dbReference type="PANTHER" id="PTHR43699:SF1">
    <property type="entry name" value="3-DEHYDROQUINATE DEHYDRATASE"/>
    <property type="match status" value="1"/>
</dbReference>
<dbReference type="Proteomes" id="UP000094757">
    <property type="component" value="Chromosome"/>
</dbReference>
<dbReference type="RefSeq" id="WP_022514033.1">
    <property type="nucleotide sequence ID" value="NZ_CP017037.1"/>
</dbReference>
<dbReference type="GO" id="GO:0009423">
    <property type="term" value="P:chorismate biosynthetic process"/>
    <property type="evidence" value="ECO:0007669"/>
    <property type="project" value="UniProtKB-UniRule"/>
</dbReference>
<dbReference type="STRING" id="39950.BCB69_06025"/>
<dbReference type="CDD" id="cd00502">
    <property type="entry name" value="DHQase_I"/>
    <property type="match status" value="1"/>
</dbReference>
<evidence type="ECO:0000256" key="4">
    <source>
        <dbReference type="ARBA" id="ARBA00023270"/>
    </source>
</evidence>
<evidence type="ECO:0000313" key="6">
    <source>
        <dbReference type="EMBL" id="AOH39539.1"/>
    </source>
</evidence>
<dbReference type="GO" id="GO:0003855">
    <property type="term" value="F:3-dehydroquinate dehydratase activity"/>
    <property type="evidence" value="ECO:0007669"/>
    <property type="project" value="UniProtKB-UniRule"/>
</dbReference>
<dbReference type="GO" id="GO:0046279">
    <property type="term" value="P:3,4-dihydroxybenzoate biosynthetic process"/>
    <property type="evidence" value="ECO:0007669"/>
    <property type="project" value="TreeGrafter"/>
</dbReference>
<dbReference type="InterPro" id="IPR001381">
    <property type="entry name" value="DHquinase_I"/>
</dbReference>
<feature type="active site" description="Proton donor/acceptor" evidence="5">
    <location>
        <position position="129"/>
    </location>
</feature>
<comment type="subunit">
    <text evidence="5">Homodimer.</text>
</comment>
<dbReference type="InterPro" id="IPR050146">
    <property type="entry name" value="Type-I_3-dehydroquinase"/>
</dbReference>
<evidence type="ECO:0000256" key="2">
    <source>
        <dbReference type="ARBA" id="ARBA00023141"/>
    </source>
</evidence>
<evidence type="ECO:0000256" key="1">
    <source>
        <dbReference type="ARBA" id="ARBA00001864"/>
    </source>
</evidence>
<feature type="active site" description="Schiff-base intermediate with substrate" evidence="5">
    <location>
        <position position="156"/>
    </location>
</feature>
<feature type="binding site" evidence="5">
    <location>
        <begin position="34"/>
        <end position="36"/>
    </location>
    <ligand>
        <name>3-dehydroquinate</name>
        <dbReference type="ChEBI" id="CHEBI:32364"/>
    </ligand>
</feature>
<feature type="binding site" evidence="5">
    <location>
        <position position="69"/>
    </location>
    <ligand>
        <name>3-dehydroquinate</name>
        <dbReference type="ChEBI" id="CHEBI:32364"/>
    </ligand>
</feature>
<comment type="function">
    <text evidence="5">Involved in the third step of the chorismate pathway, which leads to the biosynthesis of aromatic amino acids. Catalyzes the cis-dehydration of 3-dehydroquinate (DHQ) and introduces the first double bond of the aromatic ring to yield 3-dehydroshikimate.</text>
</comment>
<proteinExistence type="inferred from homology"/>
<reference evidence="7" key="1">
    <citation type="submission" date="2016-08" db="EMBL/GenBank/DDBJ databases">
        <authorList>
            <person name="Holder M.E."/>
            <person name="Ajami N.J."/>
            <person name="Petrosino J.F."/>
        </authorList>
    </citation>
    <scope>NUCLEOTIDE SEQUENCE [LARGE SCALE GENOMIC DNA]</scope>
    <source>
        <strain evidence="7">F0677</strain>
    </source>
</reference>
<evidence type="ECO:0000313" key="7">
    <source>
        <dbReference type="Proteomes" id="UP000094757"/>
    </source>
</evidence>
<keyword evidence="5" id="KW-0028">Amino-acid biosynthesis</keyword>
<protein>
    <recommendedName>
        <fullName evidence="5">3-dehydroquinate dehydratase</fullName>
        <shortName evidence="5">3-dehydroquinase</shortName>
        <ecNumber evidence="5">4.2.1.10</ecNumber>
    </recommendedName>
    <alternativeName>
        <fullName evidence="5">Type I DHQase</fullName>
    </alternativeName>
    <alternativeName>
        <fullName evidence="5">Type I dehydroquinase</fullName>
        <shortName evidence="5">DHQ1</shortName>
    </alternativeName>
</protein>
<dbReference type="KEGG" id="dpn:BCB69_06025"/>
<organism evidence="6 7">
    <name type="scientific">Dialister pneumosintes</name>
    <dbReference type="NCBI Taxonomy" id="39950"/>
    <lineage>
        <taxon>Bacteria</taxon>
        <taxon>Bacillati</taxon>
        <taxon>Bacillota</taxon>
        <taxon>Negativicutes</taxon>
        <taxon>Veillonellales</taxon>
        <taxon>Veillonellaceae</taxon>
        <taxon>Dialister</taxon>
    </lineage>
</organism>
<keyword evidence="2 5" id="KW-0057">Aromatic amino acid biosynthesis</keyword>
<comment type="caution">
    <text evidence="5">Lacks conserved residue(s) required for the propagation of feature annotation.</text>
</comment>
<evidence type="ECO:0000256" key="3">
    <source>
        <dbReference type="ARBA" id="ARBA00023239"/>
    </source>
</evidence>
<feature type="binding site" evidence="5">
    <location>
        <position position="199"/>
    </location>
    <ligand>
        <name>3-dehydroquinate</name>
        <dbReference type="ChEBI" id="CHEBI:32364"/>
    </ligand>
</feature>
<feature type="binding site" evidence="5">
    <location>
        <position position="222"/>
    </location>
    <ligand>
        <name>3-dehydroquinate</name>
        <dbReference type="ChEBI" id="CHEBI:32364"/>
    </ligand>
</feature>
<name>A0A1B3WF12_9FIRM</name>
<accession>A0A1B3WF12</accession>
<dbReference type="InterPro" id="IPR013785">
    <property type="entry name" value="Aldolase_TIM"/>
</dbReference>